<keyword evidence="4 5" id="KW-0472">Membrane</keyword>
<comment type="subcellular location">
    <subcellularLocation>
        <location evidence="1">Membrane</location>
        <topology evidence="1">Multi-pass membrane protein</topology>
    </subcellularLocation>
</comment>
<organism evidence="7 8">
    <name type="scientific">Martelella lutilitoris</name>
    <dbReference type="NCBI Taxonomy" id="2583532"/>
    <lineage>
        <taxon>Bacteria</taxon>
        <taxon>Pseudomonadati</taxon>
        <taxon>Pseudomonadota</taxon>
        <taxon>Alphaproteobacteria</taxon>
        <taxon>Hyphomicrobiales</taxon>
        <taxon>Aurantimonadaceae</taxon>
        <taxon>Martelella</taxon>
    </lineage>
</organism>
<dbReference type="Gene3D" id="1.20.1250.20">
    <property type="entry name" value="MFS general substrate transporter like domains"/>
    <property type="match status" value="2"/>
</dbReference>
<dbReference type="Proteomes" id="UP000596083">
    <property type="component" value="Chromosome"/>
</dbReference>
<dbReference type="CDD" id="cd17393">
    <property type="entry name" value="MFS_MosC_like"/>
    <property type="match status" value="1"/>
</dbReference>
<reference evidence="7 8" key="1">
    <citation type="submission" date="2020-12" db="EMBL/GenBank/DDBJ databases">
        <authorList>
            <person name="Zheng R.K."/>
            <person name="Sun C.M."/>
        </authorList>
    </citation>
    <scope>NUCLEOTIDE SEQUENCE [LARGE SCALE GENOMIC DNA]</scope>
    <source>
        <strain evidence="7 8">ZRK001</strain>
    </source>
</reference>
<evidence type="ECO:0000256" key="5">
    <source>
        <dbReference type="SAM" id="Phobius"/>
    </source>
</evidence>
<dbReference type="GO" id="GO:0016020">
    <property type="term" value="C:membrane"/>
    <property type="evidence" value="ECO:0007669"/>
    <property type="project" value="UniProtKB-SubCell"/>
</dbReference>
<feature type="transmembrane region" description="Helical" evidence="5">
    <location>
        <begin position="304"/>
        <end position="323"/>
    </location>
</feature>
<proteinExistence type="predicted"/>
<protein>
    <submittedName>
        <fullName evidence="7">MFS transporter</fullName>
    </submittedName>
</protein>
<feature type="transmembrane region" description="Helical" evidence="5">
    <location>
        <begin position="280"/>
        <end position="298"/>
    </location>
</feature>
<feature type="transmembrane region" description="Helical" evidence="5">
    <location>
        <begin position="171"/>
        <end position="193"/>
    </location>
</feature>
<feature type="transmembrane region" description="Helical" evidence="5">
    <location>
        <begin position="335"/>
        <end position="359"/>
    </location>
</feature>
<feature type="transmembrane region" description="Helical" evidence="5">
    <location>
        <begin position="247"/>
        <end position="268"/>
    </location>
</feature>
<keyword evidence="2 5" id="KW-0812">Transmembrane</keyword>
<evidence type="ECO:0000313" key="7">
    <source>
        <dbReference type="EMBL" id="QQM30708.1"/>
    </source>
</evidence>
<evidence type="ECO:0000256" key="4">
    <source>
        <dbReference type="ARBA" id="ARBA00023136"/>
    </source>
</evidence>
<feature type="transmembrane region" description="Helical" evidence="5">
    <location>
        <begin position="365"/>
        <end position="385"/>
    </location>
</feature>
<name>A0A7T7KLN8_9HYPH</name>
<evidence type="ECO:0000313" key="8">
    <source>
        <dbReference type="Proteomes" id="UP000596083"/>
    </source>
</evidence>
<dbReference type="PANTHER" id="PTHR23514">
    <property type="entry name" value="BYPASS OF STOP CODON PROTEIN 6"/>
    <property type="match status" value="1"/>
</dbReference>
<dbReference type="EMBL" id="CP066786">
    <property type="protein sequence ID" value="QQM30708.1"/>
    <property type="molecule type" value="Genomic_DNA"/>
</dbReference>
<dbReference type="SUPFAM" id="SSF103473">
    <property type="entry name" value="MFS general substrate transporter"/>
    <property type="match status" value="1"/>
</dbReference>
<feature type="domain" description="Major facilitator superfamily (MFS) profile" evidence="6">
    <location>
        <begin position="19"/>
        <end position="391"/>
    </location>
</feature>
<dbReference type="InterPro" id="IPR036259">
    <property type="entry name" value="MFS_trans_sf"/>
</dbReference>
<accession>A0A7T7KLN8</accession>
<gene>
    <name evidence="7" type="ORF">JET14_00470</name>
</gene>
<dbReference type="PROSITE" id="PS50850">
    <property type="entry name" value="MFS"/>
    <property type="match status" value="1"/>
</dbReference>
<keyword evidence="3 5" id="KW-1133">Transmembrane helix</keyword>
<dbReference type="InterPro" id="IPR011701">
    <property type="entry name" value="MFS"/>
</dbReference>
<dbReference type="GO" id="GO:0022857">
    <property type="term" value="F:transmembrane transporter activity"/>
    <property type="evidence" value="ECO:0007669"/>
    <property type="project" value="InterPro"/>
</dbReference>
<evidence type="ECO:0000259" key="6">
    <source>
        <dbReference type="PROSITE" id="PS50850"/>
    </source>
</evidence>
<evidence type="ECO:0000256" key="1">
    <source>
        <dbReference type="ARBA" id="ARBA00004141"/>
    </source>
</evidence>
<dbReference type="AlphaFoldDB" id="A0A7T7KLN8"/>
<feature type="transmembrane region" description="Helical" evidence="5">
    <location>
        <begin position="21"/>
        <end position="38"/>
    </location>
</feature>
<dbReference type="Pfam" id="PF07690">
    <property type="entry name" value="MFS_1"/>
    <property type="match status" value="1"/>
</dbReference>
<feature type="transmembrane region" description="Helical" evidence="5">
    <location>
        <begin position="108"/>
        <end position="127"/>
    </location>
</feature>
<dbReference type="InterPro" id="IPR020846">
    <property type="entry name" value="MFS_dom"/>
</dbReference>
<evidence type="ECO:0000256" key="2">
    <source>
        <dbReference type="ARBA" id="ARBA00022692"/>
    </source>
</evidence>
<feature type="transmembrane region" description="Helical" evidence="5">
    <location>
        <begin position="58"/>
        <end position="78"/>
    </location>
</feature>
<dbReference type="KEGG" id="mlut:JET14_00470"/>
<dbReference type="InterPro" id="IPR051788">
    <property type="entry name" value="MFS_Transporter"/>
</dbReference>
<dbReference type="PANTHER" id="PTHR23514:SF13">
    <property type="entry name" value="INNER MEMBRANE PROTEIN YBJJ"/>
    <property type="match status" value="1"/>
</dbReference>
<feature type="transmembrane region" description="Helical" evidence="5">
    <location>
        <begin position="213"/>
        <end position="235"/>
    </location>
</feature>
<evidence type="ECO:0000256" key="3">
    <source>
        <dbReference type="ARBA" id="ARBA00022989"/>
    </source>
</evidence>
<sequence>MIDTLLEETGRPRRYMSPHRLGVSLLFLMNGFYMGSWAPKIPVFAEKLGLSEGELGLMILVFGVGSILAMPLTGVFNARFGSTKVGKVSALMFLPMLILLTLSNAIWLAAIVLFLFGGLMASMDVSMNANTVAVEKVEHRAIMSSCHAFWSLGGLLGAAMGGFLIEMTGPLGHAIAATALAGLFLAIGFPRLVEDTPSGEERQQKIRLPMTPLPWLIGIVALFSMIPEGAIMDWSALYLRNERGVDIALAGFGFAAFQLSMTTMRFAGDLVRDRLGGVKTMRICAVLSVTGLLLAGLAPSTPLIILGFAIAGLGISNMVPIAFSAAGNLPGMAPGIGLSVTTTLGYSGILVAPSLIGFLAEHTGFSPIFMGLSLLHVIVFLLAPLMRYADRDRVG</sequence>